<sequence>MSRCVRSRSLWNIIPEEQEPSEPVGPVVAQEPSDEKPEQKELSTQSHDITPDKEREDERPPDVEGRDPEVVVQQVAQLNIGDEGRHGPDVKEAVFQKAESMYMAEAGEEQMQD</sequence>
<proteinExistence type="inferred from homology"/>
<reference evidence="5" key="1">
    <citation type="submission" date="2025-08" db="UniProtKB">
        <authorList>
            <consortium name="RefSeq"/>
        </authorList>
    </citation>
    <scope>IDENTIFICATION</scope>
    <source>
        <tissue evidence="5">Kidney</tissue>
    </source>
</reference>
<evidence type="ECO:0000256" key="2">
    <source>
        <dbReference type="SAM" id="MobiDB-lite"/>
    </source>
</evidence>
<evidence type="ECO:0000313" key="5">
    <source>
        <dbReference type="RefSeq" id="XP_023382748.1"/>
    </source>
</evidence>
<dbReference type="PANTHER" id="PTHR14047">
    <property type="entry name" value="P ANTIGEN FAMILY MEMBER 5-RELATED"/>
    <property type="match status" value="1"/>
</dbReference>
<protein>
    <submittedName>
        <fullName evidence="5">G antigen family E member 3</fullName>
    </submittedName>
</protein>
<feature type="domain" description="GAGE" evidence="3">
    <location>
        <begin position="1"/>
        <end position="113"/>
    </location>
</feature>
<feature type="compositionally biased region" description="Basic and acidic residues" evidence="2">
    <location>
        <begin position="49"/>
        <end position="69"/>
    </location>
</feature>
<evidence type="ECO:0000256" key="1">
    <source>
        <dbReference type="ARBA" id="ARBA00007043"/>
    </source>
</evidence>
<keyword evidence="4" id="KW-1185">Reference proteome</keyword>
<dbReference type="Pfam" id="PF05831">
    <property type="entry name" value="GAGE"/>
    <property type="match status" value="1"/>
</dbReference>
<dbReference type="Proteomes" id="UP000515202">
    <property type="component" value="Unplaced"/>
</dbReference>
<dbReference type="KEGG" id="pvp:111735478"/>
<dbReference type="InterPro" id="IPR008625">
    <property type="entry name" value="GAGE_fam"/>
</dbReference>
<comment type="similarity">
    <text evidence="1">Belongs to the GAGE family.</text>
</comment>
<dbReference type="OrthoDB" id="9538520at2759"/>
<evidence type="ECO:0000259" key="3">
    <source>
        <dbReference type="SMART" id="SM01379"/>
    </source>
</evidence>
<name>A0A6P6C5W1_PTEVA</name>
<dbReference type="SMART" id="SM01379">
    <property type="entry name" value="GAGE"/>
    <property type="match status" value="1"/>
</dbReference>
<organism evidence="4 5">
    <name type="scientific">Pteropus vampyrus</name>
    <name type="common">Large flying fox</name>
    <dbReference type="NCBI Taxonomy" id="132908"/>
    <lineage>
        <taxon>Eukaryota</taxon>
        <taxon>Metazoa</taxon>
        <taxon>Chordata</taxon>
        <taxon>Craniata</taxon>
        <taxon>Vertebrata</taxon>
        <taxon>Euteleostomi</taxon>
        <taxon>Mammalia</taxon>
        <taxon>Eutheria</taxon>
        <taxon>Laurasiatheria</taxon>
        <taxon>Chiroptera</taxon>
        <taxon>Yinpterochiroptera</taxon>
        <taxon>Pteropodoidea</taxon>
        <taxon>Pteropodidae</taxon>
        <taxon>Pteropodinae</taxon>
        <taxon>Pteropus</taxon>
    </lineage>
</organism>
<evidence type="ECO:0000313" key="4">
    <source>
        <dbReference type="Proteomes" id="UP000515202"/>
    </source>
</evidence>
<dbReference type="InterPro" id="IPR031320">
    <property type="entry name" value="GAGE"/>
</dbReference>
<feature type="region of interest" description="Disordered" evidence="2">
    <location>
        <begin position="1"/>
        <end position="69"/>
    </location>
</feature>
<dbReference type="AlphaFoldDB" id="A0A6P6C5W1"/>
<dbReference type="RefSeq" id="XP_023382748.1">
    <property type="nucleotide sequence ID" value="XM_023526980.1"/>
</dbReference>
<gene>
    <name evidence="5" type="primary">LOC111735478</name>
</gene>
<accession>A0A6P6C5W1</accession>
<dbReference type="GeneID" id="111735478"/>